<dbReference type="PROSITE" id="PS51257">
    <property type="entry name" value="PROKAR_LIPOPROTEIN"/>
    <property type="match status" value="1"/>
</dbReference>
<accession>A0AAN9KXV9</accession>
<proteinExistence type="predicted"/>
<dbReference type="AlphaFoldDB" id="A0AAN9KXV9"/>
<dbReference type="EMBL" id="JAYMYQ010000006">
    <property type="protein sequence ID" value="KAK7325336.1"/>
    <property type="molecule type" value="Genomic_DNA"/>
</dbReference>
<keyword evidence="2" id="KW-1185">Reference proteome</keyword>
<comment type="caution">
    <text evidence="1">The sequence shown here is derived from an EMBL/GenBank/DDBJ whole genome shotgun (WGS) entry which is preliminary data.</text>
</comment>
<gene>
    <name evidence="1" type="ORF">VNO77_29498</name>
</gene>
<dbReference type="Proteomes" id="UP001367508">
    <property type="component" value="Unassembled WGS sequence"/>
</dbReference>
<reference evidence="1 2" key="1">
    <citation type="submission" date="2024-01" db="EMBL/GenBank/DDBJ databases">
        <title>The genomes of 5 underutilized Papilionoideae crops provide insights into root nodulation and disease resistanc.</title>
        <authorList>
            <person name="Jiang F."/>
        </authorList>
    </citation>
    <scope>NUCLEOTIDE SEQUENCE [LARGE SCALE GENOMIC DNA]</scope>
    <source>
        <strain evidence="1">LVBAO_FW01</strain>
        <tissue evidence="1">Leaves</tissue>
    </source>
</reference>
<evidence type="ECO:0000313" key="1">
    <source>
        <dbReference type="EMBL" id="KAK7325336.1"/>
    </source>
</evidence>
<protein>
    <submittedName>
        <fullName evidence="1">Uncharacterized protein</fullName>
    </submittedName>
</protein>
<evidence type="ECO:0000313" key="2">
    <source>
        <dbReference type="Proteomes" id="UP001367508"/>
    </source>
</evidence>
<name>A0AAN9KXV9_CANGL</name>
<organism evidence="1 2">
    <name type="scientific">Canavalia gladiata</name>
    <name type="common">Sword bean</name>
    <name type="synonym">Dolichos gladiatus</name>
    <dbReference type="NCBI Taxonomy" id="3824"/>
    <lineage>
        <taxon>Eukaryota</taxon>
        <taxon>Viridiplantae</taxon>
        <taxon>Streptophyta</taxon>
        <taxon>Embryophyta</taxon>
        <taxon>Tracheophyta</taxon>
        <taxon>Spermatophyta</taxon>
        <taxon>Magnoliopsida</taxon>
        <taxon>eudicotyledons</taxon>
        <taxon>Gunneridae</taxon>
        <taxon>Pentapetalae</taxon>
        <taxon>rosids</taxon>
        <taxon>fabids</taxon>
        <taxon>Fabales</taxon>
        <taxon>Fabaceae</taxon>
        <taxon>Papilionoideae</taxon>
        <taxon>50 kb inversion clade</taxon>
        <taxon>NPAAA clade</taxon>
        <taxon>indigoferoid/millettioid clade</taxon>
        <taxon>Phaseoleae</taxon>
        <taxon>Canavalia</taxon>
    </lineage>
</organism>
<sequence>MSSREALYAFYYLSSLHVAMLLSCLDDIGIICVEDLIHEIMTVWDPIMLYMTNVIYKCERDHGDKPQMQQFNVTLQKVRRILQSEEEYGALMTVMMQLRISENNESKESRISDLEL</sequence>